<dbReference type="Proteomes" id="UP000030752">
    <property type="component" value="Unassembled WGS sequence"/>
</dbReference>
<evidence type="ECO:0000313" key="3">
    <source>
        <dbReference type="Proteomes" id="UP000030752"/>
    </source>
</evidence>
<evidence type="ECO:0000313" key="2">
    <source>
        <dbReference type="EMBL" id="ETN44534.1"/>
    </source>
</evidence>
<keyword evidence="1" id="KW-1133">Transmembrane helix</keyword>
<protein>
    <submittedName>
        <fullName evidence="2">Uncharacterized protein</fullName>
    </submittedName>
</protein>
<keyword evidence="3" id="KW-1185">Reference proteome</keyword>
<dbReference type="HOGENOM" id="CLU_1510548_0_0_1"/>
<evidence type="ECO:0000256" key="1">
    <source>
        <dbReference type="SAM" id="Phobius"/>
    </source>
</evidence>
<dbReference type="EMBL" id="KB822714">
    <property type="protein sequence ID" value="ETN44534.1"/>
    <property type="molecule type" value="Genomic_DNA"/>
</dbReference>
<accession>W2S9F1</accession>
<feature type="transmembrane region" description="Helical" evidence="1">
    <location>
        <begin position="153"/>
        <end position="177"/>
    </location>
</feature>
<keyword evidence="1" id="KW-0812">Transmembrane</keyword>
<dbReference type="VEuPathDB" id="FungiDB:HMPREF1541_10204"/>
<reference evidence="2 3" key="1">
    <citation type="submission" date="2013-03" db="EMBL/GenBank/DDBJ databases">
        <title>The Genome Sequence of Phialophora europaea CBS 101466.</title>
        <authorList>
            <consortium name="The Broad Institute Genomics Platform"/>
            <person name="Cuomo C."/>
            <person name="de Hoog S."/>
            <person name="Gorbushina A."/>
            <person name="Walker B."/>
            <person name="Young S.K."/>
            <person name="Zeng Q."/>
            <person name="Gargeya S."/>
            <person name="Fitzgerald M."/>
            <person name="Haas B."/>
            <person name="Abouelleil A."/>
            <person name="Allen A.W."/>
            <person name="Alvarado L."/>
            <person name="Arachchi H.M."/>
            <person name="Berlin A.M."/>
            <person name="Chapman S.B."/>
            <person name="Gainer-Dewar J."/>
            <person name="Goldberg J."/>
            <person name="Griggs A."/>
            <person name="Gujja S."/>
            <person name="Hansen M."/>
            <person name="Howarth C."/>
            <person name="Imamovic A."/>
            <person name="Ireland A."/>
            <person name="Larimer J."/>
            <person name="McCowan C."/>
            <person name="Murphy C."/>
            <person name="Pearson M."/>
            <person name="Poon T.W."/>
            <person name="Priest M."/>
            <person name="Roberts A."/>
            <person name="Saif S."/>
            <person name="Shea T."/>
            <person name="Sisk P."/>
            <person name="Sykes S."/>
            <person name="Wortman J."/>
            <person name="Nusbaum C."/>
            <person name="Birren B."/>
        </authorList>
    </citation>
    <scope>NUCLEOTIDE SEQUENCE [LARGE SCALE GENOMIC DNA]</scope>
    <source>
        <strain evidence="2 3">CBS 101466</strain>
    </source>
</reference>
<gene>
    <name evidence="2" type="ORF">HMPREF1541_10204</name>
</gene>
<dbReference type="RefSeq" id="XP_008713097.1">
    <property type="nucleotide sequence ID" value="XM_008714875.1"/>
</dbReference>
<dbReference type="GeneID" id="19977543"/>
<name>W2S9F1_CYPE1</name>
<proteinExistence type="predicted"/>
<organism evidence="2 3">
    <name type="scientific">Cyphellophora europaea (strain CBS 101466)</name>
    <name type="common">Phialophora europaea</name>
    <dbReference type="NCBI Taxonomy" id="1220924"/>
    <lineage>
        <taxon>Eukaryota</taxon>
        <taxon>Fungi</taxon>
        <taxon>Dikarya</taxon>
        <taxon>Ascomycota</taxon>
        <taxon>Pezizomycotina</taxon>
        <taxon>Eurotiomycetes</taxon>
        <taxon>Chaetothyriomycetidae</taxon>
        <taxon>Chaetothyriales</taxon>
        <taxon>Cyphellophoraceae</taxon>
        <taxon>Cyphellophora</taxon>
    </lineage>
</organism>
<keyword evidence="1" id="KW-0472">Membrane</keyword>
<dbReference type="InParanoid" id="W2S9F1"/>
<dbReference type="AlphaFoldDB" id="W2S9F1"/>
<sequence>MAHHQRTNPDLPVWPTVSDTKQFKEAEAENYLCCLDEDPYAVSLDTDLGENAEDVDQHLAFSLRKRPSIPNFDDHDRLLDLVSLHERPHAQQGTHTTAGSSPRMNFSKAVPPTGYVEPSVQPQRKVVLELKLGEYRLNLLSKPTFAGGPRVDAYTVVLLVALLILFLGVVLGGAAIFF</sequence>